<dbReference type="GeneID" id="30908659"/>
<feature type="region of interest" description="Disordered" evidence="1">
    <location>
        <begin position="149"/>
        <end position="218"/>
    </location>
</feature>
<dbReference type="VEuPathDB" id="PlasmoDB:PCOAH_00019330"/>
<feature type="transmembrane region" description="Helical" evidence="2">
    <location>
        <begin position="223"/>
        <end position="246"/>
    </location>
</feature>
<protein>
    <submittedName>
        <fullName evidence="3">KIR protein</fullName>
    </submittedName>
</protein>
<proteinExistence type="predicted"/>
<keyword evidence="2" id="KW-1133">Transmembrane helix</keyword>
<evidence type="ECO:0000313" key="4">
    <source>
        <dbReference type="Proteomes" id="UP000092716"/>
    </source>
</evidence>
<name>A0A1B1DYP0_9APIC</name>
<reference evidence="4" key="1">
    <citation type="submission" date="2016-06" db="EMBL/GenBank/DDBJ databases">
        <title>First high quality genome sequence of Plasmodium coatneyi using continuous long reads from single molecule, real-time sequencing.</title>
        <authorList>
            <person name="Chien J.-T."/>
            <person name="Pakala S.B."/>
            <person name="Geraldo J.A."/>
            <person name="Lapp S.A."/>
            <person name="Barnwell J.W."/>
            <person name="Kissinger J.C."/>
            <person name="Galinski M.R."/>
            <person name="Humphrey J.C."/>
        </authorList>
    </citation>
    <scope>NUCLEOTIDE SEQUENCE [LARGE SCALE GENOMIC DNA]</scope>
    <source>
        <strain evidence="4">Hackeri</strain>
    </source>
</reference>
<evidence type="ECO:0000313" key="3">
    <source>
        <dbReference type="EMBL" id="ANQ07922.1"/>
    </source>
</evidence>
<dbReference type="KEGG" id="pcot:PCOAH_00019330"/>
<evidence type="ECO:0000256" key="1">
    <source>
        <dbReference type="SAM" id="MobiDB-lite"/>
    </source>
</evidence>
<dbReference type="EMBL" id="CP016246">
    <property type="protein sequence ID" value="ANQ07922.1"/>
    <property type="molecule type" value="Genomic_DNA"/>
</dbReference>
<dbReference type="Proteomes" id="UP000092716">
    <property type="component" value="Chromosome 8"/>
</dbReference>
<sequence>MRVSSLNDELCYQFYYWLGGMVSRSPNGSNSFYDVMKSIYLDLKKNLASKGVCTNVYQNITKDEFDQRKLMYDYTQDYLSILAYTPTGKETCVQEYYDHLAQLKGACAPINTYCQSGSSNASGQYCTWFKEKGQQYCATEKLEKLSCKKVGGSTSNQNTGSPRPGSTGTCSPGPCPNPNQAGSSGSFSDADLVDGVSGGEGKGGSDGGDSHRKEGEDELGGSAVIPAAVSGGLAAIGLPALAYFFYKYKSHLFFLKGNNSSAGGMSGSRRKRSLRRGFNDFEGDEDDDYTSTTEDSSEYSVPYTSSSSR</sequence>
<dbReference type="Pfam" id="PF05795">
    <property type="entry name" value="Plasmodium_Vir"/>
    <property type="match status" value="1"/>
</dbReference>
<feature type="compositionally biased region" description="Low complexity" evidence="1">
    <location>
        <begin position="290"/>
        <end position="309"/>
    </location>
</feature>
<accession>A0A1B1DYP0</accession>
<keyword evidence="2" id="KW-0472">Membrane</keyword>
<feature type="compositionally biased region" description="Polar residues" evidence="1">
    <location>
        <begin position="178"/>
        <end position="187"/>
    </location>
</feature>
<feature type="region of interest" description="Disordered" evidence="1">
    <location>
        <begin position="261"/>
        <end position="309"/>
    </location>
</feature>
<keyword evidence="2" id="KW-0812">Transmembrane</keyword>
<keyword evidence="4" id="KW-1185">Reference proteome</keyword>
<feature type="compositionally biased region" description="Polar residues" evidence="1">
    <location>
        <begin position="152"/>
        <end position="170"/>
    </location>
</feature>
<dbReference type="AlphaFoldDB" id="A0A1B1DYP0"/>
<dbReference type="InterPro" id="IPR008780">
    <property type="entry name" value="Plasmodium_Vir"/>
</dbReference>
<dbReference type="RefSeq" id="XP_019914617.1">
    <property type="nucleotide sequence ID" value="XM_020058742.1"/>
</dbReference>
<gene>
    <name evidence="3" type="ORF">PCOAH_00019330</name>
</gene>
<feature type="compositionally biased region" description="Gly residues" evidence="1">
    <location>
        <begin position="196"/>
        <end position="207"/>
    </location>
</feature>
<evidence type="ECO:0000256" key="2">
    <source>
        <dbReference type="SAM" id="Phobius"/>
    </source>
</evidence>
<organism evidence="3 4">
    <name type="scientific">Plasmodium coatneyi</name>
    <dbReference type="NCBI Taxonomy" id="208452"/>
    <lineage>
        <taxon>Eukaryota</taxon>
        <taxon>Sar</taxon>
        <taxon>Alveolata</taxon>
        <taxon>Apicomplexa</taxon>
        <taxon>Aconoidasida</taxon>
        <taxon>Haemosporida</taxon>
        <taxon>Plasmodiidae</taxon>
        <taxon>Plasmodium</taxon>
    </lineage>
</organism>